<dbReference type="InterPro" id="IPR009057">
    <property type="entry name" value="Homeodomain-like_sf"/>
</dbReference>
<dbReference type="SUPFAM" id="SSF48498">
    <property type="entry name" value="Tetracyclin repressor-like, C-terminal domain"/>
    <property type="match status" value="1"/>
</dbReference>
<name>D5EPK9_CORAD</name>
<dbReference type="PANTHER" id="PTHR47506">
    <property type="entry name" value="TRANSCRIPTIONAL REGULATORY PROTEIN"/>
    <property type="match status" value="1"/>
</dbReference>
<accession>D5EPK9</accession>
<dbReference type="AlphaFoldDB" id="D5EPK9"/>
<dbReference type="RefSeq" id="WP_013042470.1">
    <property type="nucleotide sequence ID" value="NC_014008.1"/>
</dbReference>
<evidence type="ECO:0000256" key="1">
    <source>
        <dbReference type="ARBA" id="ARBA00023015"/>
    </source>
</evidence>
<dbReference type="PANTHER" id="PTHR47506:SF1">
    <property type="entry name" value="HTH-TYPE TRANSCRIPTIONAL REGULATOR YJDC"/>
    <property type="match status" value="1"/>
</dbReference>
<dbReference type="GO" id="GO:0003677">
    <property type="term" value="F:DNA binding"/>
    <property type="evidence" value="ECO:0007669"/>
    <property type="project" value="UniProtKB-UniRule"/>
</dbReference>
<organism evidence="6 7">
    <name type="scientific">Coraliomargarita akajimensis (strain DSM 45221 / IAM 15411 / JCM 23193 / KCTC 12865 / 04OKA010-24)</name>
    <dbReference type="NCBI Taxonomy" id="583355"/>
    <lineage>
        <taxon>Bacteria</taxon>
        <taxon>Pseudomonadati</taxon>
        <taxon>Verrucomicrobiota</taxon>
        <taxon>Opitutia</taxon>
        <taxon>Puniceicoccales</taxon>
        <taxon>Coraliomargaritaceae</taxon>
        <taxon>Coraliomargarita</taxon>
    </lineage>
</organism>
<dbReference type="EMBL" id="CP001998">
    <property type="protein sequence ID" value="ADE53746.1"/>
    <property type="molecule type" value="Genomic_DNA"/>
</dbReference>
<keyword evidence="7" id="KW-1185">Reference proteome</keyword>
<dbReference type="Gene3D" id="1.10.357.10">
    <property type="entry name" value="Tetracycline Repressor, domain 2"/>
    <property type="match status" value="1"/>
</dbReference>
<evidence type="ECO:0000259" key="5">
    <source>
        <dbReference type="PROSITE" id="PS50977"/>
    </source>
</evidence>
<keyword evidence="2 4" id="KW-0238">DNA-binding</keyword>
<dbReference type="OrthoDB" id="188429at2"/>
<feature type="DNA-binding region" description="H-T-H motif" evidence="4">
    <location>
        <begin position="27"/>
        <end position="46"/>
    </location>
</feature>
<dbReference type="KEGG" id="caa:Caka_0722"/>
<sequence length="187" mass="20593">MIHSNKREQLLKTALRLFETQCFHSTGVDQIAQEAGTTKRTLYQQFGSKEGLICEVLEFKRQQFADDLSKRLASAQRTGESELQTCVDFYLDWIQSAEYLGCLHVKALGEFAGSCSAITQKASAAKKAYLESLVEAASKEHRSDSELVAQELQLILEGAAILILSGLDPVDTVATAEQAINRLLTGH</sequence>
<dbReference type="FunFam" id="1.10.10.60:FF:000141">
    <property type="entry name" value="TetR family transcriptional regulator"/>
    <property type="match status" value="1"/>
</dbReference>
<gene>
    <name evidence="6" type="ordered locus">Caka_0722</name>
</gene>
<dbReference type="HOGENOM" id="CLU_069356_23_3_0"/>
<feature type="domain" description="HTH tetR-type" evidence="5">
    <location>
        <begin position="4"/>
        <end position="64"/>
    </location>
</feature>
<reference evidence="6 7" key="1">
    <citation type="journal article" date="2010" name="Stand. Genomic Sci.">
        <title>Complete genome sequence of Coraliomargarita akajimensis type strain (04OKA010-24).</title>
        <authorList>
            <person name="Mavromatis K."/>
            <person name="Abt B."/>
            <person name="Brambilla E."/>
            <person name="Lapidus A."/>
            <person name="Copeland A."/>
            <person name="Deshpande S."/>
            <person name="Nolan M."/>
            <person name="Lucas S."/>
            <person name="Tice H."/>
            <person name="Cheng J.F."/>
            <person name="Han C."/>
            <person name="Detter J.C."/>
            <person name="Woyke T."/>
            <person name="Goodwin L."/>
            <person name="Pitluck S."/>
            <person name="Held B."/>
            <person name="Brettin T."/>
            <person name="Tapia R."/>
            <person name="Ivanova N."/>
            <person name="Mikhailova N."/>
            <person name="Pati A."/>
            <person name="Liolios K."/>
            <person name="Chen A."/>
            <person name="Palaniappan K."/>
            <person name="Land M."/>
            <person name="Hauser L."/>
            <person name="Chang Y.J."/>
            <person name="Jeffries C.D."/>
            <person name="Rohde M."/>
            <person name="Goker M."/>
            <person name="Bristow J."/>
            <person name="Eisen J.A."/>
            <person name="Markowitz V."/>
            <person name="Hugenholtz P."/>
            <person name="Klenk H.P."/>
            <person name="Kyrpides N.C."/>
        </authorList>
    </citation>
    <scope>NUCLEOTIDE SEQUENCE [LARGE SCALE GENOMIC DNA]</scope>
    <source>
        <strain evidence="7">DSM 45221 / IAM 15411 / JCM 23193 / KCTC 12865</strain>
    </source>
</reference>
<proteinExistence type="predicted"/>
<evidence type="ECO:0000313" key="6">
    <source>
        <dbReference type="EMBL" id="ADE53746.1"/>
    </source>
</evidence>
<dbReference type="PROSITE" id="PS50977">
    <property type="entry name" value="HTH_TETR_2"/>
    <property type="match status" value="1"/>
</dbReference>
<dbReference type="Proteomes" id="UP000000925">
    <property type="component" value="Chromosome"/>
</dbReference>
<evidence type="ECO:0000256" key="2">
    <source>
        <dbReference type="ARBA" id="ARBA00023125"/>
    </source>
</evidence>
<dbReference type="Pfam" id="PF00440">
    <property type="entry name" value="TetR_N"/>
    <property type="match status" value="1"/>
</dbReference>
<keyword evidence="3" id="KW-0804">Transcription</keyword>
<dbReference type="eggNOG" id="COG1309">
    <property type="taxonomic scope" value="Bacteria"/>
</dbReference>
<protein>
    <submittedName>
        <fullName evidence="6">Transcriptional regulator, TetR family</fullName>
    </submittedName>
</protein>
<dbReference type="InterPro" id="IPR036271">
    <property type="entry name" value="Tet_transcr_reg_TetR-rel_C_sf"/>
</dbReference>
<evidence type="ECO:0000256" key="4">
    <source>
        <dbReference type="PROSITE-ProRule" id="PRU00335"/>
    </source>
</evidence>
<dbReference type="STRING" id="583355.Caka_0722"/>
<evidence type="ECO:0000256" key="3">
    <source>
        <dbReference type="ARBA" id="ARBA00023163"/>
    </source>
</evidence>
<dbReference type="PRINTS" id="PR00455">
    <property type="entry name" value="HTHTETR"/>
</dbReference>
<evidence type="ECO:0000313" key="7">
    <source>
        <dbReference type="Proteomes" id="UP000000925"/>
    </source>
</evidence>
<dbReference type="SUPFAM" id="SSF46689">
    <property type="entry name" value="Homeodomain-like"/>
    <property type="match status" value="1"/>
</dbReference>
<dbReference type="InterPro" id="IPR001647">
    <property type="entry name" value="HTH_TetR"/>
</dbReference>
<keyword evidence="1" id="KW-0805">Transcription regulation</keyword>